<dbReference type="PANTHER" id="PTHR31149:SF7">
    <property type="entry name" value="EXPRESSED PROTEIN"/>
    <property type="match status" value="1"/>
</dbReference>
<dbReference type="PANTHER" id="PTHR31149">
    <property type="entry name" value="EXPRESSED PROTEIN"/>
    <property type="match status" value="1"/>
</dbReference>
<dbReference type="InterPro" id="IPR055474">
    <property type="entry name" value="DUF7046"/>
</dbReference>
<gene>
    <name evidence="3" type="ORF">OPV22_030660</name>
</gene>
<protein>
    <submittedName>
        <fullName evidence="3">Uncharacterized protein</fullName>
    </submittedName>
</protein>
<dbReference type="GO" id="GO:0005886">
    <property type="term" value="C:plasma membrane"/>
    <property type="evidence" value="ECO:0007669"/>
    <property type="project" value="TreeGrafter"/>
</dbReference>
<dbReference type="Pfam" id="PF23197">
    <property type="entry name" value="IG_AIR9"/>
    <property type="match status" value="1"/>
</dbReference>
<sequence length="647" mass="72999">PQRLWTHQNIDRNPIANPFTSHTIPSAPPTSCAFFLLPIIRHTSLSLSRFLCPSPNSFRLRYSEPFGISSNRYGLSSSSICEIRQPIGIGPAIFSSELMAADARPPNAGYALENGDVGLSARTSDSLMRHEFQNDSGSSKRAKVNNRILDPEIMELYYRSHMQEEEILLLRKQITDASIKELQLLNEKHILERKLCELRIALDEKQDDAIASALKELTKKRSYFQENLRLANNLKVAEDEMYVLTSSLLSLLAEYDIRPPSITSSTISSCVKRLYQHMHWKIRSYGNFGDMNHLLGNQPDNLVVDKKLQHPSSSRKQSTHAYVEPMIPELRPSDQYPMNLHSKSASNQLRATQEYERMDIKDANIVNEKLRDLPSDIHIEVGGTGAPNSFEGYAHGETFGLPDTNDQVHMVTNHRSSISEGEFDLPSIEGFQIYGEAQPGCKLQACGYPTNGTTLCTFQWIRELDNGTSQYIEGATVPEYVVTADDVGTFLAVDCTPIDDSGRQGHLVRQLANNQSKITCDPEMQHEIDTYISAGRAIFDVKLWNDSIDWEQAVLIVKRSTYLIMIKHTDRVIMEEKYSPELTIKVPLGYTTQFVLTCSDGTNLPLKTDGTCQPYNLENDVRLRDIIVLTMRCFQSKAVDAKRKVKA</sequence>
<proteinExistence type="predicted"/>
<accession>A0AAV8QEL2</accession>
<reference evidence="3 4" key="1">
    <citation type="submission" date="2022-12" db="EMBL/GenBank/DDBJ databases">
        <title>Chromosome-scale assembly of the Ensete ventricosum genome.</title>
        <authorList>
            <person name="Dussert Y."/>
            <person name="Stocks J."/>
            <person name="Wendawek A."/>
            <person name="Woldeyes F."/>
            <person name="Nichols R.A."/>
            <person name="Borrell J.S."/>
        </authorList>
    </citation>
    <scope>NUCLEOTIDE SEQUENCE [LARGE SCALE GENOMIC DNA]</scope>
    <source>
        <strain evidence="4">cv. Maze</strain>
        <tissue evidence="3">Seeds</tissue>
    </source>
</reference>
<organism evidence="3 4">
    <name type="scientific">Ensete ventricosum</name>
    <name type="common">Abyssinian banana</name>
    <name type="synonym">Musa ensete</name>
    <dbReference type="NCBI Taxonomy" id="4639"/>
    <lineage>
        <taxon>Eukaryota</taxon>
        <taxon>Viridiplantae</taxon>
        <taxon>Streptophyta</taxon>
        <taxon>Embryophyta</taxon>
        <taxon>Tracheophyta</taxon>
        <taxon>Spermatophyta</taxon>
        <taxon>Magnoliopsida</taxon>
        <taxon>Liliopsida</taxon>
        <taxon>Zingiberales</taxon>
        <taxon>Musaceae</taxon>
        <taxon>Ensete</taxon>
    </lineage>
</organism>
<dbReference type="InterPro" id="IPR056284">
    <property type="entry name" value="AIR9-like_A9"/>
</dbReference>
<feature type="non-terminal residue" evidence="3">
    <location>
        <position position="1"/>
    </location>
</feature>
<evidence type="ECO:0000259" key="1">
    <source>
        <dbReference type="Pfam" id="PF23080"/>
    </source>
</evidence>
<evidence type="ECO:0000313" key="4">
    <source>
        <dbReference type="Proteomes" id="UP001222027"/>
    </source>
</evidence>
<dbReference type="FunFam" id="2.60.40.2700:FF:000001">
    <property type="entry name" value="Transmembrane protein"/>
    <property type="match status" value="1"/>
</dbReference>
<comment type="caution">
    <text evidence="3">The sequence shown here is derived from an EMBL/GenBank/DDBJ whole genome shotgun (WGS) entry which is preliminary data.</text>
</comment>
<dbReference type="Pfam" id="PF23080">
    <property type="entry name" value="DUF7046"/>
    <property type="match status" value="1"/>
</dbReference>
<feature type="domain" description="AIR9-like A9" evidence="2">
    <location>
        <begin position="430"/>
        <end position="508"/>
    </location>
</feature>
<evidence type="ECO:0000259" key="2">
    <source>
        <dbReference type="Pfam" id="PF23197"/>
    </source>
</evidence>
<dbReference type="Proteomes" id="UP001222027">
    <property type="component" value="Unassembled WGS sequence"/>
</dbReference>
<feature type="domain" description="DUF7046" evidence="1">
    <location>
        <begin position="550"/>
        <end position="646"/>
    </location>
</feature>
<keyword evidence="4" id="KW-1185">Reference proteome</keyword>
<dbReference type="Gene3D" id="2.60.40.2700">
    <property type="match status" value="1"/>
</dbReference>
<dbReference type="AlphaFoldDB" id="A0AAV8QEL2"/>
<evidence type="ECO:0000313" key="3">
    <source>
        <dbReference type="EMBL" id="KAJ8468108.1"/>
    </source>
</evidence>
<name>A0AAV8QEL2_ENSVE</name>
<dbReference type="EMBL" id="JAQQAF010000008">
    <property type="protein sequence ID" value="KAJ8468108.1"/>
    <property type="molecule type" value="Genomic_DNA"/>
</dbReference>